<keyword evidence="2" id="KW-1185">Reference proteome</keyword>
<reference evidence="1" key="1">
    <citation type="journal article" date="2023" name="IScience">
        <title>Live-bearing cockroach genome reveals convergent evolutionary mechanisms linked to viviparity in insects and beyond.</title>
        <authorList>
            <person name="Fouks B."/>
            <person name="Harrison M.C."/>
            <person name="Mikhailova A.A."/>
            <person name="Marchal E."/>
            <person name="English S."/>
            <person name="Carruthers M."/>
            <person name="Jennings E.C."/>
            <person name="Chiamaka E.L."/>
            <person name="Frigard R.A."/>
            <person name="Pippel M."/>
            <person name="Attardo G.M."/>
            <person name="Benoit J.B."/>
            <person name="Bornberg-Bauer E."/>
            <person name="Tobe S.S."/>
        </authorList>
    </citation>
    <scope>NUCLEOTIDE SEQUENCE</scope>
    <source>
        <strain evidence="1">Stay&amp;Tobe</strain>
    </source>
</reference>
<feature type="non-terminal residue" evidence="1">
    <location>
        <position position="1"/>
    </location>
</feature>
<comment type="caution">
    <text evidence="1">The sequence shown here is derived from an EMBL/GenBank/DDBJ whole genome shotgun (WGS) entry which is preliminary data.</text>
</comment>
<dbReference type="EMBL" id="JASPKZ010000004">
    <property type="protein sequence ID" value="KAJ9601727.1"/>
    <property type="molecule type" value="Genomic_DNA"/>
</dbReference>
<evidence type="ECO:0000313" key="2">
    <source>
        <dbReference type="Proteomes" id="UP001233999"/>
    </source>
</evidence>
<organism evidence="1 2">
    <name type="scientific">Diploptera punctata</name>
    <name type="common">Pacific beetle cockroach</name>
    <dbReference type="NCBI Taxonomy" id="6984"/>
    <lineage>
        <taxon>Eukaryota</taxon>
        <taxon>Metazoa</taxon>
        <taxon>Ecdysozoa</taxon>
        <taxon>Arthropoda</taxon>
        <taxon>Hexapoda</taxon>
        <taxon>Insecta</taxon>
        <taxon>Pterygota</taxon>
        <taxon>Neoptera</taxon>
        <taxon>Polyneoptera</taxon>
        <taxon>Dictyoptera</taxon>
        <taxon>Blattodea</taxon>
        <taxon>Blaberoidea</taxon>
        <taxon>Blaberidae</taxon>
        <taxon>Diplopterinae</taxon>
        <taxon>Diploptera</taxon>
    </lineage>
</organism>
<gene>
    <name evidence="1" type="ORF">L9F63_000118</name>
</gene>
<reference evidence="1" key="2">
    <citation type="submission" date="2023-05" db="EMBL/GenBank/DDBJ databases">
        <authorList>
            <person name="Fouks B."/>
        </authorList>
    </citation>
    <scope>NUCLEOTIDE SEQUENCE</scope>
    <source>
        <strain evidence="1">Stay&amp;Tobe</strain>
        <tissue evidence="1">Testes</tissue>
    </source>
</reference>
<accession>A0AAD8ANX8</accession>
<dbReference type="Proteomes" id="UP001233999">
    <property type="component" value="Unassembled WGS sequence"/>
</dbReference>
<evidence type="ECO:0000313" key="1">
    <source>
        <dbReference type="EMBL" id="KAJ9601727.1"/>
    </source>
</evidence>
<proteinExistence type="predicted"/>
<name>A0AAD8ANX8_DIPPU</name>
<sequence length="50" mass="5916">MYNEILERPTCCWKDRGIHDDQHDLFDRFGFVLKNSSTSGGVQPHEPWDH</sequence>
<protein>
    <submittedName>
        <fullName evidence="1">Uncharacterized protein</fullName>
    </submittedName>
</protein>
<dbReference type="AlphaFoldDB" id="A0AAD8ANX8"/>